<reference evidence="6 7" key="1">
    <citation type="submission" date="2016-11" db="EMBL/GenBank/DDBJ databases">
        <title>Actinomyces gypaetusis sp. nov. isolated from the vulture Gypaetus barbatus in Qinghai Tibet Plateau China.</title>
        <authorList>
            <person name="Meng X."/>
        </authorList>
    </citation>
    <scope>NUCLEOTIDE SEQUENCE [LARGE SCALE GENOMIC DNA]</scope>
    <source>
        <strain evidence="6 7">VUL4_2</strain>
    </source>
</reference>
<evidence type="ECO:0000256" key="3">
    <source>
        <dbReference type="HAMAP-Rule" id="MF_01077"/>
    </source>
</evidence>
<dbReference type="InterPro" id="IPR035956">
    <property type="entry name" value="RimP_N_sf"/>
</dbReference>
<dbReference type="GO" id="GO:0006412">
    <property type="term" value="P:translation"/>
    <property type="evidence" value="ECO:0007669"/>
    <property type="project" value="TreeGrafter"/>
</dbReference>
<dbReference type="InterPro" id="IPR028998">
    <property type="entry name" value="RimP_C"/>
</dbReference>
<dbReference type="InterPro" id="IPR028989">
    <property type="entry name" value="RimP_N"/>
</dbReference>
<accession>A0A1Q5PN12</accession>
<evidence type="ECO:0000259" key="4">
    <source>
        <dbReference type="Pfam" id="PF02576"/>
    </source>
</evidence>
<comment type="similarity">
    <text evidence="3">Belongs to the RimP family.</text>
</comment>
<comment type="caution">
    <text evidence="6">The sequence shown here is derived from an EMBL/GenBank/DDBJ whole genome shotgun (WGS) entry which is preliminary data.</text>
</comment>
<dbReference type="STRING" id="1921764.BSR28_03045"/>
<evidence type="ECO:0000256" key="1">
    <source>
        <dbReference type="ARBA" id="ARBA00022490"/>
    </source>
</evidence>
<dbReference type="PANTHER" id="PTHR33867">
    <property type="entry name" value="RIBOSOME MATURATION FACTOR RIMP"/>
    <property type="match status" value="1"/>
</dbReference>
<keyword evidence="2 3" id="KW-0690">Ribosome biogenesis</keyword>
<dbReference type="Pfam" id="PF17384">
    <property type="entry name" value="DUF150_C"/>
    <property type="match status" value="1"/>
</dbReference>
<dbReference type="Pfam" id="PF02576">
    <property type="entry name" value="RimP_N"/>
    <property type="match status" value="1"/>
</dbReference>
<dbReference type="AlphaFoldDB" id="A0A1Q5PN12"/>
<evidence type="ECO:0000313" key="6">
    <source>
        <dbReference type="EMBL" id="OKL48913.1"/>
    </source>
</evidence>
<sequence>MQKKPKNSKVDLEELKTQLLPLVEEQDLVIENLKVTGGHQPTLVIDLDLPDGPGQVPASALEAATRAISKKLDEVDPFPGAYFLEVGTAGVGRELNTPRLWRRTLGLPVTIKLQSGKGVKGILTEVDDEYVTVDCDGKVKRLTLESIKKARSRADITNIEE</sequence>
<keyword evidence="7" id="KW-1185">Reference proteome</keyword>
<comment type="subcellular location">
    <subcellularLocation>
        <location evidence="3">Cytoplasm</location>
    </subcellularLocation>
</comment>
<feature type="domain" description="Ribosome maturation factor RimP C-terminal" evidence="5">
    <location>
        <begin position="95"/>
        <end position="151"/>
    </location>
</feature>
<dbReference type="EMBL" id="MQSV01000002">
    <property type="protein sequence ID" value="OKL48913.1"/>
    <property type="molecule type" value="Genomic_DNA"/>
</dbReference>
<dbReference type="HAMAP" id="MF_01077">
    <property type="entry name" value="RimP"/>
    <property type="match status" value="1"/>
</dbReference>
<protein>
    <recommendedName>
        <fullName evidence="3">Ribosome maturation factor RimP</fullName>
    </recommendedName>
</protein>
<dbReference type="SUPFAM" id="SSF74942">
    <property type="entry name" value="YhbC-like, C-terminal domain"/>
    <property type="match status" value="1"/>
</dbReference>
<proteinExistence type="inferred from homology"/>
<organism evidence="6 7">
    <name type="scientific">Boudabousia liubingyangii</name>
    <dbReference type="NCBI Taxonomy" id="1921764"/>
    <lineage>
        <taxon>Bacteria</taxon>
        <taxon>Bacillati</taxon>
        <taxon>Actinomycetota</taxon>
        <taxon>Actinomycetes</taxon>
        <taxon>Actinomycetales</taxon>
        <taxon>Actinomycetaceae</taxon>
        <taxon>Boudabousia</taxon>
    </lineage>
</organism>
<dbReference type="RefSeq" id="WP_073708900.1">
    <property type="nucleotide sequence ID" value="NZ_MQSV01000002.1"/>
</dbReference>
<gene>
    <name evidence="3" type="primary">rimP</name>
    <name evidence="6" type="ORF">BSR29_03470</name>
</gene>
<keyword evidence="1 3" id="KW-0963">Cytoplasm</keyword>
<dbReference type="GO" id="GO:0000028">
    <property type="term" value="P:ribosomal small subunit assembly"/>
    <property type="evidence" value="ECO:0007669"/>
    <property type="project" value="TreeGrafter"/>
</dbReference>
<name>A0A1Q5PN12_9ACTO</name>
<dbReference type="InterPro" id="IPR036847">
    <property type="entry name" value="RimP_C_sf"/>
</dbReference>
<evidence type="ECO:0000313" key="7">
    <source>
        <dbReference type="Proteomes" id="UP000186785"/>
    </source>
</evidence>
<evidence type="ECO:0000259" key="5">
    <source>
        <dbReference type="Pfam" id="PF17384"/>
    </source>
</evidence>
<dbReference type="PANTHER" id="PTHR33867:SF1">
    <property type="entry name" value="RIBOSOME MATURATION FACTOR RIMP"/>
    <property type="match status" value="1"/>
</dbReference>
<feature type="domain" description="Ribosome maturation factor RimP N-terminal" evidence="4">
    <location>
        <begin position="21"/>
        <end position="91"/>
    </location>
</feature>
<dbReference type="Proteomes" id="UP000186785">
    <property type="component" value="Unassembled WGS sequence"/>
</dbReference>
<dbReference type="InterPro" id="IPR003728">
    <property type="entry name" value="Ribosome_maturation_RimP"/>
</dbReference>
<evidence type="ECO:0000256" key="2">
    <source>
        <dbReference type="ARBA" id="ARBA00022517"/>
    </source>
</evidence>
<dbReference type="SUPFAM" id="SSF75420">
    <property type="entry name" value="YhbC-like, N-terminal domain"/>
    <property type="match status" value="1"/>
</dbReference>
<dbReference type="Gene3D" id="3.30.300.70">
    <property type="entry name" value="RimP-like superfamily, N-terminal"/>
    <property type="match status" value="1"/>
</dbReference>
<dbReference type="GO" id="GO:0005829">
    <property type="term" value="C:cytosol"/>
    <property type="evidence" value="ECO:0007669"/>
    <property type="project" value="TreeGrafter"/>
</dbReference>
<comment type="function">
    <text evidence="3">Required for maturation of 30S ribosomal subunits.</text>
</comment>